<organism evidence="3 4">
    <name type="scientific">Steroidobacter agaridevorans</name>
    <dbReference type="NCBI Taxonomy" id="2695856"/>
    <lineage>
        <taxon>Bacteria</taxon>
        <taxon>Pseudomonadati</taxon>
        <taxon>Pseudomonadota</taxon>
        <taxon>Gammaproteobacteria</taxon>
        <taxon>Steroidobacterales</taxon>
        <taxon>Steroidobacteraceae</taxon>
        <taxon>Steroidobacter</taxon>
    </lineage>
</organism>
<evidence type="ECO:0000256" key="1">
    <source>
        <dbReference type="SAM" id="SignalP"/>
    </source>
</evidence>
<dbReference type="EMBL" id="BLJN01000002">
    <property type="protein sequence ID" value="GFE80274.1"/>
    <property type="molecule type" value="Genomic_DNA"/>
</dbReference>
<accession>A0A829YAA3</accession>
<name>A0A829YAA3_9GAMM</name>
<dbReference type="Proteomes" id="UP000445000">
    <property type="component" value="Unassembled WGS sequence"/>
</dbReference>
<comment type="caution">
    <text evidence="3">The sequence shown here is derived from an EMBL/GenBank/DDBJ whole genome shotgun (WGS) entry which is preliminary data.</text>
</comment>
<dbReference type="Gene3D" id="3.40.250.10">
    <property type="entry name" value="Rhodanese-like domain"/>
    <property type="match status" value="1"/>
</dbReference>
<feature type="signal peptide" evidence="1">
    <location>
        <begin position="1"/>
        <end position="26"/>
    </location>
</feature>
<evidence type="ECO:0000313" key="4">
    <source>
        <dbReference type="Proteomes" id="UP000445000"/>
    </source>
</evidence>
<proteinExistence type="predicted"/>
<gene>
    <name evidence="3" type="ORF">GCM10011487_22740</name>
</gene>
<protein>
    <recommendedName>
        <fullName evidence="2">Rhodanese domain-containing protein</fullName>
    </recommendedName>
</protein>
<sequence>MHLSRSLSFRSWSVLLVSLVASVAFAQGKDESKTPVLSRAQFDQLLTKPEQLLIIDLRRPDELTTIGGLPVYLSIQAADLEKSLAWIPKDRKIVTVSNHAGRAGKAGDLLAAKGFNVVGRVGVQNYEQEGGKLTKIAPKAPAGQQKNAQAAAQH</sequence>
<evidence type="ECO:0000259" key="2">
    <source>
        <dbReference type="PROSITE" id="PS50206"/>
    </source>
</evidence>
<dbReference type="InterPro" id="IPR036873">
    <property type="entry name" value="Rhodanese-like_dom_sf"/>
</dbReference>
<dbReference type="AlphaFoldDB" id="A0A829YAA3"/>
<dbReference type="InterPro" id="IPR001763">
    <property type="entry name" value="Rhodanese-like_dom"/>
</dbReference>
<dbReference type="PROSITE" id="PS50206">
    <property type="entry name" value="RHODANESE_3"/>
    <property type="match status" value="1"/>
</dbReference>
<feature type="domain" description="Rhodanese" evidence="2">
    <location>
        <begin position="48"/>
        <end position="135"/>
    </location>
</feature>
<dbReference type="SUPFAM" id="SSF52821">
    <property type="entry name" value="Rhodanese/Cell cycle control phosphatase"/>
    <property type="match status" value="1"/>
</dbReference>
<reference evidence="4" key="1">
    <citation type="submission" date="2020-01" db="EMBL/GenBank/DDBJ databases">
        <title>'Steroidobacter agaridevorans' sp. nov., agar-degrading bacteria isolated from rhizosphere soils.</title>
        <authorList>
            <person name="Ikenaga M."/>
            <person name="Kataoka M."/>
            <person name="Murouchi A."/>
            <person name="Katsuragi S."/>
            <person name="Sakai M."/>
        </authorList>
    </citation>
    <scope>NUCLEOTIDE SEQUENCE [LARGE SCALE GENOMIC DNA]</scope>
    <source>
        <strain evidence="4">YU21-B</strain>
    </source>
</reference>
<dbReference type="CDD" id="cd00158">
    <property type="entry name" value="RHOD"/>
    <property type="match status" value="1"/>
</dbReference>
<feature type="chain" id="PRO_5033041344" description="Rhodanese domain-containing protein" evidence="1">
    <location>
        <begin position="27"/>
        <end position="154"/>
    </location>
</feature>
<evidence type="ECO:0000313" key="3">
    <source>
        <dbReference type="EMBL" id="GFE80274.1"/>
    </source>
</evidence>
<dbReference type="RefSeq" id="WP_161811979.1">
    <property type="nucleotide sequence ID" value="NZ_BLJN01000002.1"/>
</dbReference>
<keyword evidence="1" id="KW-0732">Signal</keyword>
<keyword evidence="4" id="KW-1185">Reference proteome</keyword>